<evidence type="ECO:0000256" key="1">
    <source>
        <dbReference type="SAM" id="MobiDB-lite"/>
    </source>
</evidence>
<gene>
    <name evidence="2" type="primary">TARBP1</name>
    <name evidence="2" type="ORF">SNAT2548_LOCUS33338</name>
</gene>
<evidence type="ECO:0000313" key="2">
    <source>
        <dbReference type="EMBL" id="CAE7584608.1"/>
    </source>
</evidence>
<protein>
    <submittedName>
        <fullName evidence="2">TARBP1 protein</fullName>
    </submittedName>
</protein>
<dbReference type="OrthoDB" id="241340at2759"/>
<dbReference type="AlphaFoldDB" id="A0A812UXM2"/>
<name>A0A812UXM2_9DINO</name>
<evidence type="ECO:0000313" key="3">
    <source>
        <dbReference type="Proteomes" id="UP000604046"/>
    </source>
</evidence>
<comment type="caution">
    <text evidence="2">The sequence shown here is derived from an EMBL/GenBank/DDBJ whole genome shotgun (WGS) entry which is preliminary data.</text>
</comment>
<proteinExistence type="predicted"/>
<dbReference type="Proteomes" id="UP000604046">
    <property type="component" value="Unassembled WGS sequence"/>
</dbReference>
<dbReference type="EMBL" id="CAJNDS010002751">
    <property type="protein sequence ID" value="CAE7584608.1"/>
    <property type="molecule type" value="Genomic_DNA"/>
</dbReference>
<reference evidence="2" key="1">
    <citation type="submission" date="2021-02" db="EMBL/GenBank/DDBJ databases">
        <authorList>
            <person name="Dougan E. K."/>
            <person name="Rhodes N."/>
            <person name="Thang M."/>
            <person name="Chan C."/>
        </authorList>
    </citation>
    <scope>NUCLEOTIDE SEQUENCE</scope>
</reference>
<accession>A0A812UXM2</accession>
<feature type="region of interest" description="Disordered" evidence="1">
    <location>
        <begin position="365"/>
        <end position="400"/>
    </location>
</feature>
<sequence>MPKSSALLTPKSEPQPSSAVKLRPQDFLDLWGALKAAKALSEAAGLLDAGVPPEALDRVLGSSSLCTALVRRRLARSGGCDSQLMATLAVKASGRDSKHLPDDHPALLICRAREALSQKECAELVRHLLFLRGSLPIEGSPHGEGHGQHLRLWLCLGELMDSEDAEDIAAEAQLALKSSPLPATRVIVQNVWAKAARLRGRTLVLSLADTLFDPDLPEAFAANAVSVAAQLLLHPGRGAPERLKDAAGQSGASGYLSASGTLDEANERLLAALVGWSASYVHGPRLLASLALFHALDRKLTPATGMYLEALERQVRHASAFKRLRERVRMEDWVSSCWSAVKPSRPLDVVLNAACKQVSSDLWSPAVPLDTEGDDGPTAADEGAGGQQRRPPRPPRGSHASEVEVAICASLVDNVPNMAGLIRTSEALLGGCVEVALRNDKALKT</sequence>
<organism evidence="2 3">
    <name type="scientific">Symbiodinium natans</name>
    <dbReference type="NCBI Taxonomy" id="878477"/>
    <lineage>
        <taxon>Eukaryota</taxon>
        <taxon>Sar</taxon>
        <taxon>Alveolata</taxon>
        <taxon>Dinophyceae</taxon>
        <taxon>Suessiales</taxon>
        <taxon>Symbiodiniaceae</taxon>
        <taxon>Symbiodinium</taxon>
    </lineage>
</organism>
<keyword evidence="3" id="KW-1185">Reference proteome</keyword>